<keyword evidence="4" id="KW-1185">Reference proteome</keyword>
<dbReference type="GO" id="GO:0003676">
    <property type="term" value="F:nucleic acid binding"/>
    <property type="evidence" value="ECO:0007669"/>
    <property type="project" value="InterPro"/>
</dbReference>
<dbReference type="Proteomes" id="UP000092177">
    <property type="component" value="Chromosome 6"/>
</dbReference>
<accession>A0A1B7Y5G4</accession>
<reference evidence="4" key="1">
    <citation type="journal article" date="2017" name="BMC Genomics">
        <title>Gapless genome assembly of Colletotrichum higginsianum reveals chromosome structure and association of transposable elements with secondary metabolite gene clusters.</title>
        <authorList>
            <person name="Dallery J.-F."/>
            <person name="Lapalu N."/>
            <person name="Zampounis A."/>
            <person name="Pigne S."/>
            <person name="Luyten I."/>
            <person name="Amselem J."/>
            <person name="Wittenberg A.H.J."/>
            <person name="Zhou S."/>
            <person name="de Queiroz M.V."/>
            <person name="Robin G.P."/>
            <person name="Auger A."/>
            <person name="Hainaut M."/>
            <person name="Henrissat B."/>
            <person name="Kim K.-T."/>
            <person name="Lee Y.-H."/>
            <person name="Lespinet O."/>
            <person name="Schwartz D.C."/>
            <person name="Thon M.R."/>
            <person name="O'Connell R.J."/>
        </authorList>
    </citation>
    <scope>NUCLEOTIDE SEQUENCE [LARGE SCALE GENOMIC DNA]</scope>
    <source>
        <strain evidence="4">IMI 349063</strain>
    </source>
</reference>
<feature type="region of interest" description="Disordered" evidence="1">
    <location>
        <begin position="47"/>
        <end position="117"/>
    </location>
</feature>
<dbReference type="GO" id="GO:0008270">
    <property type="term" value="F:zinc ion binding"/>
    <property type="evidence" value="ECO:0007669"/>
    <property type="project" value="InterPro"/>
</dbReference>
<evidence type="ECO:0000313" key="4">
    <source>
        <dbReference type="Proteomes" id="UP000092177"/>
    </source>
</evidence>
<dbReference type="RefSeq" id="XP_018155724.1">
    <property type="nucleotide sequence ID" value="XM_018303701.1"/>
</dbReference>
<protein>
    <recommendedName>
        <fullName evidence="2">HNH domain-containing protein</fullName>
    </recommendedName>
</protein>
<dbReference type="AlphaFoldDB" id="A0A1B7Y5G4"/>
<feature type="region of interest" description="Disordered" evidence="1">
    <location>
        <begin position="184"/>
        <end position="257"/>
    </location>
</feature>
<organism evidence="3 4">
    <name type="scientific">Colletotrichum higginsianum (strain IMI 349063)</name>
    <name type="common">Crucifer anthracnose fungus</name>
    <dbReference type="NCBI Taxonomy" id="759273"/>
    <lineage>
        <taxon>Eukaryota</taxon>
        <taxon>Fungi</taxon>
        <taxon>Dikarya</taxon>
        <taxon>Ascomycota</taxon>
        <taxon>Pezizomycotina</taxon>
        <taxon>Sordariomycetes</taxon>
        <taxon>Hypocreomycetidae</taxon>
        <taxon>Glomerellales</taxon>
        <taxon>Glomerellaceae</taxon>
        <taxon>Colletotrichum</taxon>
        <taxon>Colletotrichum destructivum species complex</taxon>
    </lineage>
</organism>
<feature type="compositionally biased region" description="Low complexity" evidence="1">
    <location>
        <begin position="102"/>
        <end position="111"/>
    </location>
</feature>
<dbReference type="InterPro" id="IPR003615">
    <property type="entry name" value="HNH_nuc"/>
</dbReference>
<evidence type="ECO:0000259" key="2">
    <source>
        <dbReference type="Pfam" id="PF01844"/>
    </source>
</evidence>
<feature type="domain" description="HNH" evidence="2">
    <location>
        <begin position="343"/>
        <end position="387"/>
    </location>
</feature>
<proteinExistence type="predicted"/>
<dbReference type="EMBL" id="LTAN01000006">
    <property type="protein sequence ID" value="OBR07206.1"/>
    <property type="molecule type" value="Genomic_DNA"/>
</dbReference>
<evidence type="ECO:0000313" key="3">
    <source>
        <dbReference type="EMBL" id="OBR07206.1"/>
    </source>
</evidence>
<dbReference type="GeneID" id="28867808"/>
<dbReference type="VEuPathDB" id="FungiDB:CH63R_08727"/>
<dbReference type="CDD" id="cd00085">
    <property type="entry name" value="HNHc"/>
    <property type="match status" value="1"/>
</dbReference>
<dbReference type="InterPro" id="IPR002711">
    <property type="entry name" value="HNH"/>
</dbReference>
<evidence type="ECO:0000256" key="1">
    <source>
        <dbReference type="SAM" id="MobiDB-lite"/>
    </source>
</evidence>
<dbReference type="Pfam" id="PF01844">
    <property type="entry name" value="HNH"/>
    <property type="match status" value="1"/>
</dbReference>
<feature type="compositionally biased region" description="Basic residues" evidence="1">
    <location>
        <begin position="569"/>
        <end position="581"/>
    </location>
</feature>
<sequence length="592" mass="66521">MSGSVSLGFTLPFRRLTRCHRLHRPGAPSEVRPSAGEHAFHITSRAPASTGPKIVTGAAKEGPQVLPKKAGREKWGSAAPEPLPPRPAVAPALRASSKKAASKTQTTAGKKVAQPAPKVSERAEWGIFHRQSVPYPPRVERKPRQAVIRTSLKHLPAPRWRPDNLPAKERAGPWGFFHALREPASSGGPPVADSSVVSAAETDEPAANGLQPTTDALQPIAGDVLEPPSGKPPSVETAPPSENRSMSAKSLNRLKKRALRKEKRRALRQQELRSVKFKRPKAYWKPCTANHDRQPIDLTGKPIVQEEIARLYRPRNSWPIGDAYWMELLLNNTDTLSRLSGDCSVCLRHSDRRTVHHVVPKSVAHLYPHDMRDEVMALCQPCHKVLHGLFSHRKLADDFTWSGAIVRNNLFKMWLAFAERFSTEELHHLLAAPAPHNIKGFRKTGAPLEVILAMLDKILARMWYERELPGDDECGGDRRRALRKALRKAGAPATTVGYEIKLALSSRPEWADWYRHVFMSGDRKEQIARFSQNKRPLKESQSKIPLRKTGFEGSQGKILPRRKVTTRFREHKISHRSKPKYHHSEFESRFKP</sequence>
<feature type="region of interest" description="Disordered" evidence="1">
    <location>
        <begin position="569"/>
        <end position="592"/>
    </location>
</feature>
<gene>
    <name evidence="3" type="ORF">CH63R_08727</name>
</gene>
<dbReference type="OrthoDB" id="4850648at2759"/>
<dbReference type="GO" id="GO:0004519">
    <property type="term" value="F:endonuclease activity"/>
    <property type="evidence" value="ECO:0007669"/>
    <property type="project" value="InterPro"/>
</dbReference>
<dbReference type="KEGG" id="chig:CH63R_08727"/>
<feature type="compositionally biased region" description="Basic and acidic residues" evidence="1">
    <location>
        <begin position="582"/>
        <end position="592"/>
    </location>
</feature>
<comment type="caution">
    <text evidence="3">The sequence shown here is derived from an EMBL/GenBank/DDBJ whole genome shotgun (WGS) entry which is preliminary data.</text>
</comment>
<name>A0A1B7Y5G4_COLHI</name>